<dbReference type="InterPro" id="IPR028208">
    <property type="entry name" value="Effector_pro_NleD-like"/>
</dbReference>
<evidence type="ECO:0000256" key="1">
    <source>
        <dbReference type="SAM" id="MobiDB-lite"/>
    </source>
</evidence>
<dbReference type="eggNOG" id="COG2931">
    <property type="taxonomic scope" value="Bacteria"/>
</dbReference>
<keyword evidence="3" id="KW-1185">Reference proteome</keyword>
<dbReference type="Pfam" id="PF14891">
    <property type="entry name" value="Peptidase_M91"/>
    <property type="match status" value="1"/>
</dbReference>
<dbReference type="Proteomes" id="UP000004816">
    <property type="component" value="Unassembled WGS sequence"/>
</dbReference>
<dbReference type="GO" id="GO:0005509">
    <property type="term" value="F:calcium ion binding"/>
    <property type="evidence" value="ECO:0007669"/>
    <property type="project" value="InterPro"/>
</dbReference>
<feature type="region of interest" description="Disordered" evidence="1">
    <location>
        <begin position="579"/>
        <end position="599"/>
    </location>
</feature>
<accession>E5XSM0</accession>
<dbReference type="Pfam" id="PF00353">
    <property type="entry name" value="HemolysinCabind"/>
    <property type="match status" value="2"/>
</dbReference>
<dbReference type="AlphaFoldDB" id="E5XSM0"/>
<dbReference type="HOGENOM" id="CLU_439974_0_0_11"/>
<name>E5XSM0_SEGRC</name>
<dbReference type="RefSeq" id="WP_007470856.1">
    <property type="nucleotide sequence ID" value="NZ_KI391953.1"/>
</dbReference>
<organism evidence="2 3">
    <name type="scientific">Segniliparus rugosus (strain ATCC BAA-974 / DSM 45345 / CCUG 50838 / CIP 108380 / JCM 13579 / CDC 945)</name>
    <dbReference type="NCBI Taxonomy" id="679197"/>
    <lineage>
        <taxon>Bacteria</taxon>
        <taxon>Bacillati</taxon>
        <taxon>Actinomycetota</taxon>
        <taxon>Actinomycetes</taxon>
        <taxon>Mycobacteriales</taxon>
        <taxon>Segniliparaceae</taxon>
        <taxon>Segniliparus</taxon>
    </lineage>
</organism>
<dbReference type="InterPro" id="IPR001343">
    <property type="entry name" value="Hemolysn_Ca-bd"/>
</dbReference>
<evidence type="ECO:0000313" key="3">
    <source>
        <dbReference type="Proteomes" id="UP000004816"/>
    </source>
</evidence>
<dbReference type="SUPFAM" id="SSF51120">
    <property type="entry name" value="beta-Roll"/>
    <property type="match status" value="1"/>
</dbReference>
<dbReference type="InterPro" id="IPR011049">
    <property type="entry name" value="Serralysin-like_metalloprot_C"/>
</dbReference>
<dbReference type="Gene3D" id="2.160.20.160">
    <property type="match status" value="1"/>
</dbReference>
<evidence type="ECO:0000313" key="2">
    <source>
        <dbReference type="EMBL" id="EFV12697.1"/>
    </source>
</evidence>
<reference evidence="2 3" key="1">
    <citation type="journal article" date="2011" name="Stand. Genomic Sci.">
        <title>High quality draft genome sequence of Segniliparus rugosus CDC 945(T)= (ATCC BAA-974(T)).</title>
        <authorList>
            <person name="Earl A.M."/>
            <person name="Desjardins C.A."/>
            <person name="Fitzgerald M.G."/>
            <person name="Arachchi H.M."/>
            <person name="Zeng Q."/>
            <person name="Mehta T."/>
            <person name="Griggs A."/>
            <person name="Birren B.W."/>
            <person name="Toney N.C."/>
            <person name="Carr J."/>
            <person name="Posey J."/>
            <person name="Butler W.R."/>
        </authorList>
    </citation>
    <scope>NUCLEOTIDE SEQUENCE [LARGE SCALE GENOMIC DNA]</scope>
    <source>
        <strain evidence="3">ATCC BAA-974 / DSM 45345 / CCUG 50838 / CIP 108380 / JCM 13579 / CDC 945</strain>
    </source>
</reference>
<dbReference type="EMBL" id="ACZI02000002">
    <property type="protein sequence ID" value="EFV12697.1"/>
    <property type="molecule type" value="Genomic_DNA"/>
</dbReference>
<gene>
    <name evidence="2" type="ORF">HMPREF9336_02492</name>
</gene>
<dbReference type="OrthoDB" id="5952792at2"/>
<dbReference type="STRING" id="679197.HMPREF9336_02492"/>
<comment type="caution">
    <text evidence="2">The sequence shown here is derived from an EMBL/GenBank/DDBJ whole genome shotgun (WGS) entry which is preliminary data.</text>
</comment>
<sequence>MATTFQENRDWDTAAGHSLVQAVARRASDLASHAEAMRGNQTVLTCWAGQGRAAAEAVFGQNQAYAAAAQSSATALASALGRVVDGRSQLKAEISNIIEDGAQLRFTIADDGTLNDFYGQTGLWTELPEAQKALHAKLKSELPARIAQAVATGDALDAAASAALARAAELGALAPLGSAQTRAEDLGDGVVITSDQGQGMIHIDTGDGDSTIDVAQDERGWVTITVNGESHRLAGRQAKNIEIDSGKGNDKITVSPGVTVRLRLVDAGGNNTIREEAASGAYIQTGDGDNTVVLGGGHNYVYLGAGRNHVTGTKGADYINGGTGTSTIDTGSGPNTLYGGTGTNVINTGAGANTVYTGSGDVTVNTHGGQDTIYAQSGSHVNAAGAGASPTVVTVATTNIPDSITVSGTPEFRERVLADLWLLASSPAGQHMLEGIGNSGHTLDISNGESWNSADHGKPVRNNSFTWMSDENGDPLARDPKTEFADPKTGAHGQGHNAIIAFDPTLTTLSDPAQGTTRDYHETPPTVVLFHELAHAYDFANGTMAPGYYGPNGTDRMDGQLLSPTSYLRNAEREAVGLPFNWDGESSTPETRVPDSVHPYELTENGLREEMGLPDREHYLG</sequence>
<protein>
    <submittedName>
        <fullName evidence="2">Uncharacterized protein</fullName>
    </submittedName>
</protein>
<proteinExistence type="predicted"/>